<evidence type="ECO:0000256" key="1">
    <source>
        <dbReference type="ARBA" id="ARBA00010641"/>
    </source>
</evidence>
<comment type="similarity">
    <text evidence="1">Belongs to the sigma-70 factor family. ECF subfamily.</text>
</comment>
<sequence length="165" mass="18413">MEKLIRANASDLLAYLERRVDPRADAADVLSEALIIAWKKARSAPADEIGGRRWLFTIARNTLLNARRATRRRLAATDRLRQELEQTSTGPDHDSSDTIDVRGAVTQLPKEQRELVELVHWDGFSIADAAQIMGVSDSTARSRYAAAKDRLRALLVGAPEDSKHR</sequence>
<dbReference type="InterPro" id="IPR039425">
    <property type="entry name" value="RNA_pol_sigma-70-like"/>
</dbReference>
<feature type="region of interest" description="Disordered" evidence="6">
    <location>
        <begin position="77"/>
        <end position="99"/>
    </location>
</feature>
<dbReference type="GO" id="GO:0016987">
    <property type="term" value="F:sigma factor activity"/>
    <property type="evidence" value="ECO:0007669"/>
    <property type="project" value="UniProtKB-KW"/>
</dbReference>
<dbReference type="InterPro" id="IPR007627">
    <property type="entry name" value="RNA_pol_sigma70_r2"/>
</dbReference>
<evidence type="ECO:0000256" key="5">
    <source>
        <dbReference type="ARBA" id="ARBA00023163"/>
    </source>
</evidence>
<evidence type="ECO:0000256" key="3">
    <source>
        <dbReference type="ARBA" id="ARBA00023082"/>
    </source>
</evidence>
<dbReference type="Gene3D" id="1.10.10.10">
    <property type="entry name" value="Winged helix-like DNA-binding domain superfamily/Winged helix DNA-binding domain"/>
    <property type="match status" value="1"/>
</dbReference>
<keyword evidence="3" id="KW-0731">Sigma factor</keyword>
<dbReference type="InterPro" id="IPR013324">
    <property type="entry name" value="RNA_pol_sigma_r3/r4-like"/>
</dbReference>
<dbReference type="Proteomes" id="UP000297963">
    <property type="component" value="Unassembled WGS sequence"/>
</dbReference>
<dbReference type="GO" id="GO:0006352">
    <property type="term" value="P:DNA-templated transcription initiation"/>
    <property type="evidence" value="ECO:0007669"/>
    <property type="project" value="InterPro"/>
</dbReference>
<keyword evidence="5" id="KW-0804">Transcription</keyword>
<name>A0A4R8V9Y8_9MICO</name>
<comment type="caution">
    <text evidence="9">The sequence shown here is derived from an EMBL/GenBank/DDBJ whole genome shotgun (WGS) entry which is preliminary data.</text>
</comment>
<organism evidence="9 10">
    <name type="scientific">Cryobacterium levicorallinum</name>
    <dbReference type="NCBI Taxonomy" id="995038"/>
    <lineage>
        <taxon>Bacteria</taxon>
        <taxon>Bacillati</taxon>
        <taxon>Actinomycetota</taxon>
        <taxon>Actinomycetes</taxon>
        <taxon>Micrococcales</taxon>
        <taxon>Microbacteriaceae</taxon>
        <taxon>Cryobacterium</taxon>
    </lineage>
</organism>
<dbReference type="InterPro" id="IPR036388">
    <property type="entry name" value="WH-like_DNA-bd_sf"/>
</dbReference>
<dbReference type="Pfam" id="PF04542">
    <property type="entry name" value="Sigma70_r2"/>
    <property type="match status" value="1"/>
</dbReference>
<feature type="domain" description="RNA polymerase sigma factor 70 region 4 type 2" evidence="8">
    <location>
        <begin position="102"/>
        <end position="151"/>
    </location>
</feature>
<dbReference type="NCBIfam" id="TIGR02937">
    <property type="entry name" value="sigma70-ECF"/>
    <property type="match status" value="1"/>
</dbReference>
<dbReference type="Gene3D" id="1.10.1740.10">
    <property type="match status" value="1"/>
</dbReference>
<evidence type="ECO:0000256" key="6">
    <source>
        <dbReference type="SAM" id="MobiDB-lite"/>
    </source>
</evidence>
<dbReference type="InterPro" id="IPR013249">
    <property type="entry name" value="RNA_pol_sigma70_r4_t2"/>
</dbReference>
<evidence type="ECO:0000313" key="10">
    <source>
        <dbReference type="Proteomes" id="UP000297963"/>
    </source>
</evidence>
<feature type="domain" description="RNA polymerase sigma-70 region 2" evidence="7">
    <location>
        <begin position="4"/>
        <end position="73"/>
    </location>
</feature>
<evidence type="ECO:0000256" key="2">
    <source>
        <dbReference type="ARBA" id="ARBA00023015"/>
    </source>
</evidence>
<keyword evidence="4" id="KW-0238">DNA-binding</keyword>
<gene>
    <name evidence="9" type="ORF">E3O11_17390</name>
</gene>
<evidence type="ECO:0000313" key="9">
    <source>
        <dbReference type="EMBL" id="TFB78657.1"/>
    </source>
</evidence>
<dbReference type="PANTHER" id="PTHR43133">
    <property type="entry name" value="RNA POLYMERASE ECF-TYPE SIGMA FACTO"/>
    <property type="match status" value="1"/>
</dbReference>
<protein>
    <submittedName>
        <fullName evidence="9">Sigma-70 family RNA polymerase sigma factor</fullName>
    </submittedName>
</protein>
<dbReference type="InterPro" id="IPR014284">
    <property type="entry name" value="RNA_pol_sigma-70_dom"/>
</dbReference>
<dbReference type="EMBL" id="SOFE01000036">
    <property type="protein sequence ID" value="TFB78657.1"/>
    <property type="molecule type" value="Genomic_DNA"/>
</dbReference>
<dbReference type="Pfam" id="PF08281">
    <property type="entry name" value="Sigma70_r4_2"/>
    <property type="match status" value="1"/>
</dbReference>
<evidence type="ECO:0000259" key="7">
    <source>
        <dbReference type="Pfam" id="PF04542"/>
    </source>
</evidence>
<dbReference type="SUPFAM" id="SSF88946">
    <property type="entry name" value="Sigma2 domain of RNA polymerase sigma factors"/>
    <property type="match status" value="1"/>
</dbReference>
<evidence type="ECO:0000259" key="8">
    <source>
        <dbReference type="Pfam" id="PF08281"/>
    </source>
</evidence>
<accession>A0A4R8V9Y8</accession>
<reference evidence="9 10" key="1">
    <citation type="submission" date="2019-03" db="EMBL/GenBank/DDBJ databases">
        <title>Genomics of glacier-inhabiting Cryobacterium strains.</title>
        <authorList>
            <person name="Liu Q."/>
            <person name="Xin Y.-H."/>
        </authorList>
    </citation>
    <scope>NUCLEOTIDE SEQUENCE [LARGE SCALE GENOMIC DNA]</scope>
    <source>
        <strain evidence="9 10">Hh34</strain>
    </source>
</reference>
<dbReference type="SUPFAM" id="SSF88659">
    <property type="entry name" value="Sigma3 and sigma4 domains of RNA polymerase sigma factors"/>
    <property type="match status" value="1"/>
</dbReference>
<dbReference type="PANTHER" id="PTHR43133:SF8">
    <property type="entry name" value="RNA POLYMERASE SIGMA FACTOR HI_1459-RELATED"/>
    <property type="match status" value="1"/>
</dbReference>
<evidence type="ECO:0000256" key="4">
    <source>
        <dbReference type="ARBA" id="ARBA00023125"/>
    </source>
</evidence>
<dbReference type="InterPro" id="IPR013325">
    <property type="entry name" value="RNA_pol_sigma_r2"/>
</dbReference>
<keyword evidence="2" id="KW-0805">Transcription regulation</keyword>
<dbReference type="GO" id="GO:0003677">
    <property type="term" value="F:DNA binding"/>
    <property type="evidence" value="ECO:0007669"/>
    <property type="project" value="UniProtKB-KW"/>
</dbReference>
<dbReference type="AlphaFoldDB" id="A0A4R8V9Y8"/>
<proteinExistence type="inferred from homology"/>